<feature type="compositionally biased region" description="Low complexity" evidence="1">
    <location>
        <begin position="1424"/>
        <end position="1439"/>
    </location>
</feature>
<feature type="compositionally biased region" description="Polar residues" evidence="1">
    <location>
        <begin position="230"/>
        <end position="240"/>
    </location>
</feature>
<organism evidence="3 4">
    <name type="scientific">Nezara viridula</name>
    <name type="common">Southern green stink bug</name>
    <name type="synonym">Cimex viridulus</name>
    <dbReference type="NCBI Taxonomy" id="85310"/>
    <lineage>
        <taxon>Eukaryota</taxon>
        <taxon>Metazoa</taxon>
        <taxon>Ecdysozoa</taxon>
        <taxon>Arthropoda</taxon>
        <taxon>Hexapoda</taxon>
        <taxon>Insecta</taxon>
        <taxon>Pterygota</taxon>
        <taxon>Neoptera</taxon>
        <taxon>Paraneoptera</taxon>
        <taxon>Hemiptera</taxon>
        <taxon>Heteroptera</taxon>
        <taxon>Panheteroptera</taxon>
        <taxon>Pentatomomorpha</taxon>
        <taxon>Pentatomoidea</taxon>
        <taxon>Pentatomidae</taxon>
        <taxon>Pentatominae</taxon>
        <taxon>Nezara</taxon>
    </lineage>
</organism>
<evidence type="ECO:0000313" key="3">
    <source>
        <dbReference type="EMBL" id="CAH1392036.1"/>
    </source>
</evidence>
<feature type="region of interest" description="Disordered" evidence="1">
    <location>
        <begin position="1274"/>
        <end position="1296"/>
    </location>
</feature>
<feature type="domain" description="Chitin-binding type-2" evidence="2">
    <location>
        <begin position="138"/>
        <end position="196"/>
    </location>
</feature>
<dbReference type="InterPro" id="IPR052976">
    <property type="entry name" value="Scoloptoxin-like"/>
</dbReference>
<feature type="region of interest" description="Disordered" evidence="1">
    <location>
        <begin position="485"/>
        <end position="516"/>
    </location>
</feature>
<dbReference type="OrthoDB" id="8194050at2759"/>
<feature type="compositionally biased region" description="Basic and acidic residues" evidence="1">
    <location>
        <begin position="503"/>
        <end position="516"/>
    </location>
</feature>
<reference evidence="3" key="1">
    <citation type="submission" date="2022-01" db="EMBL/GenBank/DDBJ databases">
        <authorList>
            <person name="King R."/>
        </authorList>
    </citation>
    <scope>NUCLEOTIDE SEQUENCE</scope>
</reference>
<feature type="compositionally biased region" description="Polar residues" evidence="1">
    <location>
        <begin position="263"/>
        <end position="274"/>
    </location>
</feature>
<dbReference type="InterPro" id="IPR002557">
    <property type="entry name" value="Chitin-bd_dom"/>
</dbReference>
<dbReference type="PANTHER" id="PTHR22933:SF47">
    <property type="entry name" value="CPAP1-I"/>
    <property type="match status" value="1"/>
</dbReference>
<gene>
    <name evidence="3" type="ORF">NEZAVI_LOCUS2938</name>
</gene>
<dbReference type="Pfam" id="PF01607">
    <property type="entry name" value="CBM_14"/>
    <property type="match status" value="1"/>
</dbReference>
<feature type="compositionally biased region" description="Polar residues" evidence="1">
    <location>
        <begin position="485"/>
        <end position="500"/>
    </location>
</feature>
<feature type="region of interest" description="Disordered" evidence="1">
    <location>
        <begin position="1382"/>
        <end position="1448"/>
    </location>
</feature>
<dbReference type="InterPro" id="IPR036508">
    <property type="entry name" value="Chitin-bd_dom_sf"/>
</dbReference>
<feature type="compositionally biased region" description="Low complexity" evidence="1">
    <location>
        <begin position="1382"/>
        <end position="1401"/>
    </location>
</feature>
<feature type="compositionally biased region" description="Low complexity" evidence="1">
    <location>
        <begin position="275"/>
        <end position="426"/>
    </location>
</feature>
<feature type="compositionally biased region" description="Polar residues" evidence="1">
    <location>
        <begin position="561"/>
        <end position="593"/>
    </location>
</feature>
<feature type="region of interest" description="Disordered" evidence="1">
    <location>
        <begin position="675"/>
        <end position="746"/>
    </location>
</feature>
<dbReference type="Gene3D" id="2.170.140.10">
    <property type="entry name" value="Chitin binding domain"/>
    <property type="match status" value="1"/>
</dbReference>
<dbReference type="SMART" id="SM00494">
    <property type="entry name" value="ChtBD2"/>
    <property type="match status" value="1"/>
</dbReference>
<dbReference type="PANTHER" id="PTHR22933">
    <property type="entry name" value="FI18007P1-RELATED"/>
    <property type="match status" value="1"/>
</dbReference>
<dbReference type="Proteomes" id="UP001152798">
    <property type="component" value="Chromosome 1"/>
</dbReference>
<dbReference type="SUPFAM" id="SSF57625">
    <property type="entry name" value="Invertebrate chitin-binding proteins"/>
    <property type="match status" value="1"/>
</dbReference>
<feature type="compositionally biased region" description="Polar residues" evidence="1">
    <location>
        <begin position="714"/>
        <end position="727"/>
    </location>
</feature>
<feature type="compositionally biased region" description="Polar residues" evidence="1">
    <location>
        <begin position="734"/>
        <end position="746"/>
    </location>
</feature>
<evidence type="ECO:0000259" key="2">
    <source>
        <dbReference type="PROSITE" id="PS50940"/>
    </source>
</evidence>
<keyword evidence="4" id="KW-1185">Reference proteome</keyword>
<feature type="compositionally biased region" description="Low complexity" evidence="1">
    <location>
        <begin position="252"/>
        <end position="262"/>
    </location>
</feature>
<feature type="region of interest" description="Disordered" evidence="1">
    <location>
        <begin position="1559"/>
        <end position="1578"/>
    </location>
</feature>
<evidence type="ECO:0000256" key="1">
    <source>
        <dbReference type="SAM" id="MobiDB-lite"/>
    </source>
</evidence>
<accession>A0A9P0E5G4</accession>
<dbReference type="PROSITE" id="PS50940">
    <property type="entry name" value="CHIT_BIND_II"/>
    <property type="match status" value="1"/>
</dbReference>
<feature type="region of interest" description="Disordered" evidence="1">
    <location>
        <begin position="561"/>
        <end position="609"/>
    </location>
</feature>
<dbReference type="GO" id="GO:0008061">
    <property type="term" value="F:chitin binding"/>
    <property type="evidence" value="ECO:0007669"/>
    <property type="project" value="InterPro"/>
</dbReference>
<feature type="compositionally biased region" description="Low complexity" evidence="1">
    <location>
        <begin position="117"/>
        <end position="126"/>
    </location>
</feature>
<feature type="compositionally biased region" description="Low complexity" evidence="1">
    <location>
        <begin position="684"/>
        <end position="696"/>
    </location>
</feature>
<dbReference type="EMBL" id="OV725077">
    <property type="protein sequence ID" value="CAH1392036.1"/>
    <property type="molecule type" value="Genomic_DNA"/>
</dbReference>
<sequence length="1636" mass="184371">MVKPEFAFIGAWQRHEQLIPVLTCPNDPASSVSTNPVLANSRHPSRYMERFFTKSLSETINALKDAAKVTRDPDQRKATYADQRDHTVRGRGDGRYQLRRECRGRRGSEAGPEEALRAGAQGARSRQGGGVHGISGTEFSCRNVKSSGYYADLETGCQVFHICDGGRKISFLCPNGTIFRQSHLICDWWFRVDCERSVELYEESAEQLAHDQMIYKKRAEEIAKAITVRTTSEAPRVTSSTQQRQYRRKPQQRTQPQLQQRTHSQPQQRTQSRLQSQYQPQQSQYQPQSVVQEPKYQTQPVTQQPQYQSPRVTQQPRYQQPQTQQPQYQQPQTQQPQYQQPLTQQPQYQQPETQQPQYQQPQTQQPQYQQPQTQQPQYHQPQTQQPQYQQPQTQQAQYQQPQTQQPQYHQPQTHQSQYQSESQPQQEEQERQIPAETASFASNRHRFANQLEAQYKQYAATTTTASPLPTEKNIYNYNGQRYQKTSSTTASYNPPSFQEISNNEEHSKEEYSKEEFSNEELINNNYPGSVYSSYNYTYQNADYYNSKHNYTNNYNFSSSDYVDTYSQQNGQDYQPETNRGTSKYFDNSQANQKDSLEPKSSYVSEIPYSSTTARSISKSEINSYNDHKQIQDNFQPVQSSTRNPLKQKTVFDVKIRPTKDFAYVELLRHEEYLKNQSKTTSAPVSYTSSSLSQTVSHETTPSSLNDDVIPVSRFATSTPPSQPSTRHTYLPTKATESSKQYTTTPTPKINRYASIHVSGTSEEIRPEVVNSLMESGVTPTSAKALHSLASYISSAAADDLSSIYGQLDGHPQVSDVILNFHSGTPATNSYLQNEVTTRSSSSPSEESLPSGLTKATKESYSYLFSESKEQTEKKGEVPNVPFLEIDYTTQKPQTITPQMTKGGDRDLRLKDSSELRELAQVFSRALSAYLEDPETFKEILAQVRPTEPSNTDHTTPSPDDEVLDFSDANQGQKGITSSPLTTLSNIVGYTDENLNIGDINNLAQGTRTFEPDNSLEHNTFPPTAPENYQATHFSSVTPSSVQLKVNSITNNTDPLDYYSRLGSKEDQSYFPTVGGVSDTSRPRYGGFQNNTQKTARAYSPYGSDVPKNLTGSPISITTPVVQTEVPLLFSLTNASSEKEGLPEPKDVNSLIKINVLNSDQSSSEENTNYQTSPSAYQDDTYFPSADQEKVLITAGSQSLVSSNNYLQFAKVFNEQSQKERSKYYPTLYNSNSYINYAPSAVSQDKFNTKEDYKSEEFIPFFGQEPPFENLAKPSGFQTTKESDNIKQDQTLTEQSDTYEKRTGIFADPINYHLEAINAELSTPSYGDKNSEYKVSYKNVDLGNGVTLEKLDSSTETRKYETTWTVSPLIDLTTASGSTLHHNYTSSPVPSSSAHYSSPHQYEATTYRPPRSSDSSDTAEFQWATTVQTESNSEETVTTSGLTDSTETVIPNENLGSFEKTAMDMFGNLNESAAVTLMDMMSKAEKNMTIRRLVLLLVNEKGKENRTIQESRENLINALLNNMEDIKKETTTSELPPLSASPSTPNSVYIPRKKVRVSRVRLSTTSEPPQNSGKFHRGTDTMTAVHGSPSDINKINSAKLYIPSPTISAYTNTLPIDSDARAVELLRTLYSLAAKWG</sequence>
<proteinExistence type="predicted"/>
<protein>
    <recommendedName>
        <fullName evidence="2">Chitin-binding type-2 domain-containing protein</fullName>
    </recommendedName>
</protein>
<name>A0A9P0E5G4_NEZVI</name>
<feature type="compositionally biased region" description="Basic and acidic residues" evidence="1">
    <location>
        <begin position="69"/>
        <end position="108"/>
    </location>
</feature>
<feature type="region of interest" description="Disordered" evidence="1">
    <location>
        <begin position="230"/>
        <end position="433"/>
    </location>
</feature>
<evidence type="ECO:0000313" key="4">
    <source>
        <dbReference type="Proteomes" id="UP001152798"/>
    </source>
</evidence>
<dbReference type="GO" id="GO:0005576">
    <property type="term" value="C:extracellular region"/>
    <property type="evidence" value="ECO:0007669"/>
    <property type="project" value="InterPro"/>
</dbReference>
<feature type="region of interest" description="Disordered" evidence="1">
    <location>
        <begin position="69"/>
        <end position="131"/>
    </location>
</feature>